<evidence type="ECO:0000313" key="1">
    <source>
        <dbReference type="EMBL" id="KAJ5264486.1"/>
    </source>
</evidence>
<accession>A0ABQ8WCX0</accession>
<gene>
    <name evidence="1" type="ORF">N7505_007279</name>
</gene>
<protein>
    <submittedName>
        <fullName evidence="1">Uncharacterized protein</fullName>
    </submittedName>
</protein>
<reference evidence="1 2" key="1">
    <citation type="journal article" date="2023" name="IMA Fungus">
        <title>Comparative genomic study of the Penicillium genus elucidates a diverse pangenome and 15 lateral gene transfer events.</title>
        <authorList>
            <person name="Petersen C."/>
            <person name="Sorensen T."/>
            <person name="Nielsen M.R."/>
            <person name="Sondergaard T.E."/>
            <person name="Sorensen J.L."/>
            <person name="Fitzpatrick D.A."/>
            <person name="Frisvad J.C."/>
            <person name="Nielsen K.L."/>
        </authorList>
    </citation>
    <scope>NUCLEOTIDE SEQUENCE [LARGE SCALE GENOMIC DNA]</scope>
    <source>
        <strain evidence="1 2">IBT 3361</strain>
    </source>
</reference>
<sequence>MGEAFQVFKRLLAKGKGRFDADSAKRYRQYYNGLTDAEKENDHEVSVNAYLKSGMAPKSVRYAEVFRRTFGDLRAYEEAVADGTLSGEAERIRGEMVFTHLAEVMNEIEKKTVCIIVDKEL</sequence>
<dbReference type="Proteomes" id="UP001220256">
    <property type="component" value="Unassembled WGS sequence"/>
</dbReference>
<name>A0ABQ8WCX0_PENCH</name>
<evidence type="ECO:0000313" key="2">
    <source>
        <dbReference type="Proteomes" id="UP001220256"/>
    </source>
</evidence>
<keyword evidence="2" id="KW-1185">Reference proteome</keyword>
<proteinExistence type="predicted"/>
<comment type="caution">
    <text evidence="1">The sequence shown here is derived from an EMBL/GenBank/DDBJ whole genome shotgun (WGS) entry which is preliminary data.</text>
</comment>
<dbReference type="EMBL" id="JAPVEB010000004">
    <property type="protein sequence ID" value="KAJ5264486.1"/>
    <property type="molecule type" value="Genomic_DNA"/>
</dbReference>
<organism evidence="1 2">
    <name type="scientific">Penicillium chrysogenum</name>
    <name type="common">Penicillium notatum</name>
    <dbReference type="NCBI Taxonomy" id="5076"/>
    <lineage>
        <taxon>Eukaryota</taxon>
        <taxon>Fungi</taxon>
        <taxon>Dikarya</taxon>
        <taxon>Ascomycota</taxon>
        <taxon>Pezizomycotina</taxon>
        <taxon>Eurotiomycetes</taxon>
        <taxon>Eurotiomycetidae</taxon>
        <taxon>Eurotiales</taxon>
        <taxon>Aspergillaceae</taxon>
        <taxon>Penicillium</taxon>
        <taxon>Penicillium chrysogenum species complex</taxon>
    </lineage>
</organism>